<gene>
    <name evidence="4" type="ORF">HLVA_14990</name>
</gene>
<keyword evidence="3" id="KW-0963">Cytoplasm</keyword>
<comment type="subcellular location">
    <subcellularLocation>
        <location evidence="3">Cytoplasm</location>
    </subcellularLocation>
</comment>
<dbReference type="SUPFAM" id="SSF52972">
    <property type="entry name" value="ITPase-like"/>
    <property type="match status" value="1"/>
</dbReference>
<dbReference type="Pfam" id="PF02545">
    <property type="entry name" value="Maf"/>
    <property type="match status" value="1"/>
</dbReference>
<feature type="site" description="Important for substrate specificity" evidence="3">
    <location>
        <position position="66"/>
    </location>
</feature>
<keyword evidence="2 3" id="KW-0378">Hydrolase</keyword>
<comment type="similarity">
    <text evidence="3">Belongs to the Maf family. YhdE subfamily.</text>
</comment>
<evidence type="ECO:0000313" key="5">
    <source>
        <dbReference type="Proteomes" id="UP001321582"/>
    </source>
</evidence>
<proteinExistence type="inferred from homology"/>
<comment type="catalytic activity">
    <reaction evidence="3">
        <text>UTP + H2O = UMP + diphosphate + H(+)</text>
        <dbReference type="Rhea" id="RHEA:29395"/>
        <dbReference type="ChEBI" id="CHEBI:15377"/>
        <dbReference type="ChEBI" id="CHEBI:15378"/>
        <dbReference type="ChEBI" id="CHEBI:33019"/>
        <dbReference type="ChEBI" id="CHEBI:46398"/>
        <dbReference type="ChEBI" id="CHEBI:57865"/>
        <dbReference type="EC" id="3.6.1.9"/>
    </reaction>
</comment>
<protein>
    <recommendedName>
        <fullName evidence="3">dTTP/UTP pyrophosphatase</fullName>
        <shortName evidence="3">dTTPase/UTPase</shortName>
        <ecNumber evidence="3">3.6.1.9</ecNumber>
    </recommendedName>
    <alternativeName>
        <fullName evidence="3">Nucleoside triphosphate pyrophosphatase</fullName>
    </alternativeName>
    <alternativeName>
        <fullName evidence="3">Nucleotide pyrophosphatase</fullName>
        <shortName evidence="3">Nucleotide PPase</shortName>
    </alternativeName>
</protein>
<dbReference type="InterPro" id="IPR003697">
    <property type="entry name" value="Maf-like"/>
</dbReference>
<comment type="catalytic activity">
    <reaction evidence="3">
        <text>dTTP + H2O = dTMP + diphosphate + H(+)</text>
        <dbReference type="Rhea" id="RHEA:28534"/>
        <dbReference type="ChEBI" id="CHEBI:15377"/>
        <dbReference type="ChEBI" id="CHEBI:15378"/>
        <dbReference type="ChEBI" id="CHEBI:33019"/>
        <dbReference type="ChEBI" id="CHEBI:37568"/>
        <dbReference type="ChEBI" id="CHEBI:63528"/>
        <dbReference type="EC" id="3.6.1.9"/>
    </reaction>
</comment>
<evidence type="ECO:0000256" key="2">
    <source>
        <dbReference type="ARBA" id="ARBA00022801"/>
    </source>
</evidence>
<evidence type="ECO:0000256" key="1">
    <source>
        <dbReference type="ARBA" id="ARBA00001968"/>
    </source>
</evidence>
<dbReference type="EMBL" id="AP027059">
    <property type="protein sequence ID" value="BDU50930.1"/>
    <property type="molecule type" value="Genomic_DNA"/>
</dbReference>
<dbReference type="EC" id="3.6.1.9" evidence="3"/>
<feature type="active site" description="Proton acceptor" evidence="3">
    <location>
        <position position="65"/>
    </location>
</feature>
<dbReference type="NCBIfam" id="TIGR00172">
    <property type="entry name" value="maf"/>
    <property type="match status" value="1"/>
</dbReference>
<dbReference type="AlphaFoldDB" id="A0AAU9DZF4"/>
<dbReference type="PIRSF" id="PIRSF006305">
    <property type="entry name" value="Maf"/>
    <property type="match status" value="1"/>
</dbReference>
<dbReference type="Proteomes" id="UP001321582">
    <property type="component" value="Chromosome"/>
</dbReference>
<comment type="function">
    <text evidence="3">Nucleoside triphosphate pyrophosphatase that hydrolyzes dTTP and UTP. May have a dual role in cell division arrest and in preventing the incorporation of modified nucleotides into cellular nucleic acids.</text>
</comment>
<evidence type="ECO:0000256" key="3">
    <source>
        <dbReference type="HAMAP-Rule" id="MF_00528"/>
    </source>
</evidence>
<organism evidence="4 5">
    <name type="scientific">Haliovirga abyssi</name>
    <dbReference type="NCBI Taxonomy" id="2996794"/>
    <lineage>
        <taxon>Bacteria</taxon>
        <taxon>Fusobacteriati</taxon>
        <taxon>Fusobacteriota</taxon>
        <taxon>Fusobacteriia</taxon>
        <taxon>Fusobacteriales</taxon>
        <taxon>Haliovirgaceae</taxon>
        <taxon>Haliovirga</taxon>
    </lineage>
</organism>
<reference evidence="4 5" key="1">
    <citation type="submission" date="2022-11" db="EMBL/GenBank/DDBJ databases">
        <title>Haliovirga abyssi gen. nov., sp. nov., a mesophilic fermentative bacterium isolated from the Iheya North hydrothermal field and the proposal of Haliovirgaceae fam. nov.</title>
        <authorList>
            <person name="Miyazaki U."/>
            <person name="Tame A."/>
            <person name="Miyazaki J."/>
            <person name="Takai K."/>
            <person name="Sawayama S."/>
            <person name="Kitajima M."/>
            <person name="Okamoto A."/>
            <person name="Nakagawa S."/>
        </authorList>
    </citation>
    <scope>NUCLEOTIDE SEQUENCE [LARGE SCALE GENOMIC DNA]</scope>
    <source>
        <strain evidence="4 5">IC12</strain>
    </source>
</reference>
<dbReference type="Gene3D" id="3.90.950.10">
    <property type="match status" value="1"/>
</dbReference>
<dbReference type="PANTHER" id="PTHR43213">
    <property type="entry name" value="BIFUNCTIONAL DTTP/UTP PYROPHOSPHATASE/METHYLTRANSFERASE PROTEIN-RELATED"/>
    <property type="match status" value="1"/>
</dbReference>
<accession>A0AAU9DZF4</accession>
<keyword evidence="3" id="KW-0546">Nucleotide metabolism</keyword>
<dbReference type="RefSeq" id="WP_307903778.1">
    <property type="nucleotide sequence ID" value="NZ_AP027059.1"/>
</dbReference>
<feature type="site" description="Important for substrate specificity" evidence="3">
    <location>
        <position position="150"/>
    </location>
</feature>
<dbReference type="CDD" id="cd00555">
    <property type="entry name" value="Maf"/>
    <property type="match status" value="1"/>
</dbReference>
<name>A0AAU9DZF4_9FUSO</name>
<feature type="site" description="Important for substrate specificity" evidence="3">
    <location>
        <position position="9"/>
    </location>
</feature>
<evidence type="ECO:0000313" key="4">
    <source>
        <dbReference type="EMBL" id="BDU50930.1"/>
    </source>
</evidence>
<dbReference type="PANTHER" id="PTHR43213:SF5">
    <property type="entry name" value="BIFUNCTIONAL DTTP_UTP PYROPHOSPHATASE_METHYLTRANSFERASE PROTEIN-RELATED"/>
    <property type="match status" value="1"/>
</dbReference>
<dbReference type="InterPro" id="IPR029001">
    <property type="entry name" value="ITPase-like_fam"/>
</dbReference>
<dbReference type="GO" id="GO:0005737">
    <property type="term" value="C:cytoplasm"/>
    <property type="evidence" value="ECO:0007669"/>
    <property type="project" value="UniProtKB-SubCell"/>
</dbReference>
<comment type="cofactor">
    <cofactor evidence="1 3">
        <name>a divalent metal cation</name>
        <dbReference type="ChEBI" id="CHEBI:60240"/>
    </cofactor>
</comment>
<dbReference type="KEGG" id="haby:HLVA_14990"/>
<dbReference type="GO" id="GO:0009117">
    <property type="term" value="P:nucleotide metabolic process"/>
    <property type="evidence" value="ECO:0007669"/>
    <property type="project" value="UniProtKB-KW"/>
</dbReference>
<dbReference type="GO" id="GO:0047429">
    <property type="term" value="F:nucleoside triphosphate diphosphatase activity"/>
    <property type="evidence" value="ECO:0007669"/>
    <property type="project" value="UniProtKB-EC"/>
</dbReference>
<sequence>MILASKSPRRKEILESFDMKLEIKTADIDESSNEIKPSKQVEEIAYKKAIKIANENKKSYVLAADTVVVFENNILGKPKDEKDAYDMLKKMSGKVHEVITGYVFLNLEKKIEIISHNRTKVYMRDFDEEKINWYIATKEPMDKAGAYGIQGKGNILIDKIDGDFFNVMGFPLSKFINDLEINGISLEEIKKL</sequence>
<dbReference type="HAMAP" id="MF_00528">
    <property type="entry name" value="Maf"/>
    <property type="match status" value="1"/>
</dbReference>
<keyword evidence="5" id="KW-1185">Reference proteome</keyword>
<comment type="caution">
    <text evidence="3">Lacks conserved residue(s) required for the propagation of feature annotation.</text>
</comment>